<organism evidence="1 4">
    <name type="scientific">Leptospira adleri</name>
    <dbReference type="NCBI Taxonomy" id="2023186"/>
    <lineage>
        <taxon>Bacteria</taxon>
        <taxon>Pseudomonadati</taxon>
        <taxon>Spirochaetota</taxon>
        <taxon>Spirochaetia</taxon>
        <taxon>Leptospirales</taxon>
        <taxon>Leptospiraceae</taxon>
        <taxon>Leptospira</taxon>
    </lineage>
</organism>
<evidence type="ECO:0000313" key="1">
    <source>
        <dbReference type="EMBL" id="PJZ53161.1"/>
    </source>
</evidence>
<dbReference type="Proteomes" id="UP000232149">
    <property type="component" value="Unassembled WGS sequence"/>
</dbReference>
<dbReference type="Proteomes" id="UP000232188">
    <property type="component" value="Unassembled WGS sequence"/>
</dbReference>
<dbReference type="EMBL" id="NPDV01000009">
    <property type="protein sequence ID" value="PJZ53161.1"/>
    <property type="molecule type" value="Genomic_DNA"/>
</dbReference>
<comment type="caution">
    <text evidence="1">The sequence shown here is derived from an EMBL/GenBank/DDBJ whole genome shotgun (WGS) entry which is preliminary data.</text>
</comment>
<gene>
    <name evidence="2" type="ORF">CH376_23575</name>
    <name evidence="1" type="ORF">CH380_12195</name>
</gene>
<reference evidence="3 4" key="1">
    <citation type="submission" date="2017-07" db="EMBL/GenBank/DDBJ databases">
        <title>Leptospira spp. isolated from tropical soils.</title>
        <authorList>
            <person name="Thibeaux R."/>
            <person name="Iraola G."/>
            <person name="Ferres I."/>
            <person name="Bierque E."/>
            <person name="Girault D."/>
            <person name="Soupe-Gilbert M.-E."/>
            <person name="Picardeau M."/>
            <person name="Goarant C."/>
        </authorList>
    </citation>
    <scope>NUCLEOTIDE SEQUENCE [LARGE SCALE GENOMIC DNA]</scope>
    <source>
        <strain evidence="1 4">FH2-B-C1</strain>
        <strain evidence="2 3">FH2-B-D1</strain>
    </source>
</reference>
<name>A0A2M9YNQ2_9LEPT</name>
<evidence type="ECO:0000313" key="3">
    <source>
        <dbReference type="Proteomes" id="UP000232149"/>
    </source>
</evidence>
<proteinExistence type="predicted"/>
<accession>A0A2M9YNQ2</accession>
<dbReference type="AlphaFoldDB" id="A0A2M9YNQ2"/>
<evidence type="ECO:0000313" key="2">
    <source>
        <dbReference type="EMBL" id="PJZ59462.1"/>
    </source>
</evidence>
<evidence type="ECO:0000313" key="4">
    <source>
        <dbReference type="Proteomes" id="UP000232188"/>
    </source>
</evidence>
<sequence>MVGRPAATLLQKLLALKKRTNGTSKFFFKYTDLILKRFVVGRPPSLFTEESKSSKRKNPCLRKRDLHSVRIDATQEIPQSI</sequence>
<keyword evidence="3" id="KW-1185">Reference proteome</keyword>
<protein>
    <submittedName>
        <fullName evidence="1">Uncharacterized protein</fullName>
    </submittedName>
</protein>
<dbReference type="EMBL" id="NPDU01000136">
    <property type="protein sequence ID" value="PJZ59462.1"/>
    <property type="molecule type" value="Genomic_DNA"/>
</dbReference>